<accession>A0A6H5FZ47</accession>
<organism evidence="1 2">
    <name type="scientific">Nesidiocoris tenuis</name>
    <dbReference type="NCBI Taxonomy" id="355587"/>
    <lineage>
        <taxon>Eukaryota</taxon>
        <taxon>Metazoa</taxon>
        <taxon>Ecdysozoa</taxon>
        <taxon>Arthropoda</taxon>
        <taxon>Hexapoda</taxon>
        <taxon>Insecta</taxon>
        <taxon>Pterygota</taxon>
        <taxon>Neoptera</taxon>
        <taxon>Paraneoptera</taxon>
        <taxon>Hemiptera</taxon>
        <taxon>Heteroptera</taxon>
        <taxon>Panheteroptera</taxon>
        <taxon>Cimicomorpha</taxon>
        <taxon>Miridae</taxon>
        <taxon>Dicyphina</taxon>
        <taxon>Nesidiocoris</taxon>
    </lineage>
</organism>
<sequence>MLARHSPAVFSEQRPISPQRRQLRSLNCLFRVEYSCHGFRFRTIINWKPAGNKQKQRGSCRLDTIAYASWFA</sequence>
<evidence type="ECO:0000313" key="2">
    <source>
        <dbReference type="Proteomes" id="UP000479000"/>
    </source>
</evidence>
<keyword evidence="2" id="KW-1185">Reference proteome</keyword>
<dbReference type="AlphaFoldDB" id="A0A6H5FZ47"/>
<dbReference type="EMBL" id="CADCXU010003074">
    <property type="protein sequence ID" value="CAA9995112.1"/>
    <property type="molecule type" value="Genomic_DNA"/>
</dbReference>
<name>A0A6H5FZ47_9HEMI</name>
<reference evidence="1 2" key="1">
    <citation type="submission" date="2020-02" db="EMBL/GenBank/DDBJ databases">
        <authorList>
            <person name="Ferguson B K."/>
        </authorList>
    </citation>
    <scope>NUCLEOTIDE SEQUENCE [LARGE SCALE GENOMIC DNA]</scope>
</reference>
<dbReference type="Proteomes" id="UP000479000">
    <property type="component" value="Unassembled WGS sequence"/>
</dbReference>
<protein>
    <submittedName>
        <fullName evidence="1">Uncharacterized protein</fullName>
    </submittedName>
</protein>
<evidence type="ECO:0000313" key="1">
    <source>
        <dbReference type="EMBL" id="CAA9995112.1"/>
    </source>
</evidence>
<feature type="non-terminal residue" evidence="1">
    <location>
        <position position="72"/>
    </location>
</feature>
<gene>
    <name evidence="1" type="ORF">NTEN_LOCUS1903</name>
</gene>
<proteinExistence type="predicted"/>